<accession>A0A0E0CQ48</accession>
<dbReference type="Pfam" id="PF23655">
    <property type="entry name" value="LYRM_2"/>
    <property type="match status" value="1"/>
</dbReference>
<keyword evidence="2" id="KW-0812">Transmembrane</keyword>
<evidence type="ECO:0000313" key="5">
    <source>
        <dbReference type="Proteomes" id="UP000008021"/>
    </source>
</evidence>
<dbReference type="HOGENOM" id="CLU_091508_0_0_1"/>
<evidence type="ECO:0000259" key="3">
    <source>
        <dbReference type="Pfam" id="PF23655"/>
    </source>
</evidence>
<feature type="compositionally biased region" description="Polar residues" evidence="1">
    <location>
        <begin position="1"/>
        <end position="13"/>
    </location>
</feature>
<dbReference type="Proteomes" id="UP000008021">
    <property type="component" value="Chromosome 2"/>
</dbReference>
<dbReference type="InterPro" id="IPR056185">
    <property type="entry name" value="LYRM_2_plant"/>
</dbReference>
<name>A0A0E0CQ48_9ORYZ</name>
<keyword evidence="5" id="KW-1185">Reference proteome</keyword>
<protein>
    <recommendedName>
        <fullName evidence="3">LYR motif containing domain-containing protein</fullName>
    </recommendedName>
</protein>
<proteinExistence type="predicted"/>
<feature type="domain" description="LYR motif containing" evidence="3">
    <location>
        <begin position="125"/>
        <end position="193"/>
    </location>
</feature>
<keyword evidence="2" id="KW-1133">Transmembrane helix</keyword>
<dbReference type="STRING" id="40149.A0A0E0CQ48"/>
<evidence type="ECO:0000256" key="1">
    <source>
        <dbReference type="SAM" id="MobiDB-lite"/>
    </source>
</evidence>
<reference evidence="4" key="2">
    <citation type="submission" date="2018-05" db="EMBL/GenBank/DDBJ databases">
        <title>OmerRS3 (Oryza meridionalis Reference Sequence Version 3).</title>
        <authorList>
            <person name="Zhang J."/>
            <person name="Kudrna D."/>
            <person name="Lee S."/>
            <person name="Talag J."/>
            <person name="Welchert J."/>
            <person name="Wing R.A."/>
        </authorList>
    </citation>
    <scope>NUCLEOTIDE SEQUENCE [LARGE SCALE GENOMIC DNA]</scope>
    <source>
        <strain evidence="4">cv. OR44</strain>
    </source>
</reference>
<feature type="transmembrane region" description="Helical" evidence="2">
    <location>
        <begin position="49"/>
        <end position="67"/>
    </location>
</feature>
<evidence type="ECO:0000256" key="2">
    <source>
        <dbReference type="SAM" id="Phobius"/>
    </source>
</evidence>
<evidence type="ECO:0000313" key="4">
    <source>
        <dbReference type="EnsemblPlants" id="OMERI02G27870.2"/>
    </source>
</evidence>
<keyword evidence="2" id="KW-0472">Membrane</keyword>
<feature type="region of interest" description="Disordered" evidence="1">
    <location>
        <begin position="1"/>
        <end position="22"/>
    </location>
</feature>
<dbReference type="Gramene" id="OMERI02G27870.2">
    <property type="protein sequence ID" value="OMERI02G27870.2"/>
    <property type="gene ID" value="OMERI02G27870"/>
</dbReference>
<feature type="region of interest" description="Disordered" evidence="1">
    <location>
        <begin position="216"/>
        <end position="243"/>
    </location>
</feature>
<dbReference type="EnsemblPlants" id="OMERI02G27870.2">
    <property type="protein sequence ID" value="OMERI02G27870.2"/>
    <property type="gene ID" value="OMERI02G27870"/>
</dbReference>
<organism evidence="4">
    <name type="scientific">Oryza meridionalis</name>
    <dbReference type="NCBI Taxonomy" id="40149"/>
    <lineage>
        <taxon>Eukaryota</taxon>
        <taxon>Viridiplantae</taxon>
        <taxon>Streptophyta</taxon>
        <taxon>Embryophyta</taxon>
        <taxon>Tracheophyta</taxon>
        <taxon>Spermatophyta</taxon>
        <taxon>Magnoliopsida</taxon>
        <taxon>Liliopsida</taxon>
        <taxon>Poales</taxon>
        <taxon>Poaceae</taxon>
        <taxon>BOP clade</taxon>
        <taxon>Oryzoideae</taxon>
        <taxon>Oryzeae</taxon>
        <taxon>Oryzinae</taxon>
        <taxon>Oryza</taxon>
    </lineage>
</organism>
<dbReference type="PANTHER" id="PTHR36724">
    <property type="entry name" value="COMPLEX 1 LYR-LIKE PROTEIN"/>
    <property type="match status" value="1"/>
</dbReference>
<reference evidence="4" key="1">
    <citation type="submission" date="2015-04" db="UniProtKB">
        <authorList>
            <consortium name="EnsemblPlants"/>
        </authorList>
    </citation>
    <scope>IDENTIFICATION</scope>
</reference>
<dbReference type="PANTHER" id="PTHR36724:SF1">
    <property type="entry name" value="COMPLEX 1 LYR-LIKE PROTEIN"/>
    <property type="match status" value="1"/>
</dbReference>
<sequence>MHRQLSLSPGPKQQQHDDGGIGSDAAEVMAVPEESAAAKGRSVREERTIHLIPLLTFLCFLLLFLFSHDPSSADMSSFRDGGNGGNRRLRMLGHCGGGGRRGEARRGGGGMAKAGGGMIWATAEDLARSRPVVLSLYRQILRALNSPALPLGHAARLAKKAECRAIFIFGAEERSLHNIRDLLDAARHTLGLLNRGRRKSTKPTKMLAVAKKGEMSGLKRKEEIAVQSSEKAPTPKPFKPEPSCCAVTDLEKTQHTHEMDVSVGKR</sequence>
<dbReference type="AlphaFoldDB" id="A0A0E0CQ48"/>